<reference evidence="6" key="1">
    <citation type="journal article" date="2023" name="Mol. Biol. Evol.">
        <title>Third-Generation Sequencing Reveals the Adaptive Role of the Epigenome in Three Deep-Sea Polychaetes.</title>
        <authorList>
            <person name="Perez M."/>
            <person name="Aroh O."/>
            <person name="Sun Y."/>
            <person name="Lan Y."/>
            <person name="Juniper S.K."/>
            <person name="Young C.R."/>
            <person name="Angers B."/>
            <person name="Qian P.Y."/>
        </authorList>
    </citation>
    <scope>NUCLEOTIDE SEQUENCE</scope>
    <source>
        <strain evidence="6">P08H-3</strain>
    </source>
</reference>
<dbReference type="SUPFAM" id="SSF54189">
    <property type="entry name" value="Ribosomal proteins S24e, L23 and L15e"/>
    <property type="match status" value="1"/>
</dbReference>
<dbReference type="Pfam" id="PF00276">
    <property type="entry name" value="Ribosomal_L23"/>
    <property type="match status" value="1"/>
</dbReference>
<dbReference type="EMBL" id="JAODUP010000135">
    <property type="protein sequence ID" value="KAK2160367.1"/>
    <property type="molecule type" value="Genomic_DNA"/>
</dbReference>
<evidence type="ECO:0000313" key="6">
    <source>
        <dbReference type="EMBL" id="KAK2160367.1"/>
    </source>
</evidence>
<dbReference type="GO" id="GO:0005762">
    <property type="term" value="C:mitochondrial large ribosomal subunit"/>
    <property type="evidence" value="ECO:0007669"/>
    <property type="project" value="TreeGrafter"/>
</dbReference>
<dbReference type="AlphaFoldDB" id="A0AAD9JWF9"/>
<proteinExistence type="inferred from homology"/>
<evidence type="ECO:0000256" key="5">
    <source>
        <dbReference type="ARBA" id="ARBA00041375"/>
    </source>
</evidence>
<accession>A0AAD9JWF9</accession>
<dbReference type="InterPro" id="IPR012678">
    <property type="entry name" value="Ribosomal_uL23/eL15/eS24_sf"/>
</dbReference>
<protein>
    <recommendedName>
        <fullName evidence="4">Large ribosomal subunit protein uL23m</fullName>
    </recommendedName>
    <alternativeName>
        <fullName evidence="5">39S ribosomal protein L23, mitochondrial</fullName>
    </alternativeName>
</protein>
<name>A0AAD9JWF9_9ANNE</name>
<dbReference type="Proteomes" id="UP001208570">
    <property type="component" value="Unassembled WGS sequence"/>
</dbReference>
<evidence type="ECO:0000256" key="4">
    <source>
        <dbReference type="ARBA" id="ARBA00039977"/>
    </source>
</evidence>
<dbReference type="InterPro" id="IPR012677">
    <property type="entry name" value="Nucleotide-bd_a/b_plait_sf"/>
</dbReference>
<dbReference type="GO" id="GO:0003735">
    <property type="term" value="F:structural constituent of ribosome"/>
    <property type="evidence" value="ECO:0007669"/>
    <property type="project" value="InterPro"/>
</dbReference>
<keyword evidence="3" id="KW-0687">Ribonucleoprotein</keyword>
<evidence type="ECO:0000256" key="2">
    <source>
        <dbReference type="ARBA" id="ARBA00022980"/>
    </source>
</evidence>
<dbReference type="InterPro" id="IPR013025">
    <property type="entry name" value="Ribosomal_uL23-like"/>
</dbReference>
<dbReference type="GO" id="GO:0032543">
    <property type="term" value="P:mitochondrial translation"/>
    <property type="evidence" value="ECO:0007669"/>
    <property type="project" value="TreeGrafter"/>
</dbReference>
<comment type="similarity">
    <text evidence="1">Belongs to the universal ribosomal protein uL23 family.</text>
</comment>
<evidence type="ECO:0000256" key="3">
    <source>
        <dbReference type="ARBA" id="ARBA00023274"/>
    </source>
</evidence>
<sequence>MLLGTGCLGPLWQRHIPKYPLYVKGNPQLRVFLPLFWMKMIRPKHKIPEDHVCFEVHPQMTVFDIENYLKKIYDVNVLAVRTRLVKGKEMEVFGPAGIRDDNKRIAFVQLEEKFEIPDMFTEHPSADQKSMEQYDTMQKDHKKAFKKTWPFSDVSPWFR</sequence>
<organism evidence="6 7">
    <name type="scientific">Paralvinella palmiformis</name>
    <dbReference type="NCBI Taxonomy" id="53620"/>
    <lineage>
        <taxon>Eukaryota</taxon>
        <taxon>Metazoa</taxon>
        <taxon>Spiralia</taxon>
        <taxon>Lophotrochozoa</taxon>
        <taxon>Annelida</taxon>
        <taxon>Polychaeta</taxon>
        <taxon>Sedentaria</taxon>
        <taxon>Canalipalpata</taxon>
        <taxon>Terebellida</taxon>
        <taxon>Terebelliformia</taxon>
        <taxon>Alvinellidae</taxon>
        <taxon>Paralvinella</taxon>
    </lineage>
</organism>
<evidence type="ECO:0000256" key="1">
    <source>
        <dbReference type="ARBA" id="ARBA00006700"/>
    </source>
</evidence>
<keyword evidence="7" id="KW-1185">Reference proteome</keyword>
<evidence type="ECO:0000313" key="7">
    <source>
        <dbReference type="Proteomes" id="UP001208570"/>
    </source>
</evidence>
<gene>
    <name evidence="6" type="ORF">LSH36_135g05067</name>
</gene>
<dbReference type="PANTHER" id="PTHR12059">
    <property type="entry name" value="RIBOSOMAL PROTEIN L23-RELATED"/>
    <property type="match status" value="1"/>
</dbReference>
<keyword evidence="2" id="KW-0689">Ribosomal protein</keyword>
<dbReference type="Gene3D" id="3.30.70.330">
    <property type="match status" value="1"/>
</dbReference>
<dbReference type="PANTHER" id="PTHR12059:SF5">
    <property type="entry name" value="LARGE RIBOSOMAL SUBUNIT PROTEIN UL23M"/>
    <property type="match status" value="1"/>
</dbReference>
<comment type="caution">
    <text evidence="6">The sequence shown here is derived from an EMBL/GenBank/DDBJ whole genome shotgun (WGS) entry which is preliminary data.</text>
</comment>